<dbReference type="RefSeq" id="WP_253304985.1">
    <property type="nucleotide sequence ID" value="NZ_CP099582.1"/>
</dbReference>
<dbReference type="Pfam" id="PF01637">
    <property type="entry name" value="ATPase_2"/>
    <property type="match status" value="1"/>
</dbReference>
<feature type="domain" description="ATPase" evidence="1">
    <location>
        <begin position="24"/>
        <end position="248"/>
    </location>
</feature>
<sequence>MAHKMERGISFFDQRPRKDKSRLFGRSEELNRLVNALHAKSWVAILGPRMAGKTSLALAGANSFAGEMKYRVIFVDLRNTEASRQATEKILGRLPKSILETLTKYIAEVSLSAGGTGGGVRLRENAAAKNALEDALFSLKNTILILDEVQNVKQGVDSFLKALATAFNENDSLLVIFTGSYAGVVKKLFEATHRDSFYGRPPIEILLPPWPEWVAAEFLRKGFEKCGVDFTQREIQDALWRLGTLPGWLNLYGLRRCLGASHEEAVQRVFEKAVNEALRELEHFLEGRSPKAREVIKRLTYGATWGELEKTGISKDTLSRLLEALTGELFAVVKDDIGVYRFSDPIYRYAAERLPLHLKTKKL</sequence>
<dbReference type="PANTHER" id="PTHR34301">
    <property type="entry name" value="DNA-BINDING PROTEIN-RELATED"/>
    <property type="match status" value="1"/>
</dbReference>
<reference evidence="2" key="2">
    <citation type="submission" date="2022-06" db="EMBL/GenBank/DDBJ databases">
        <authorList>
            <person name="Park Y.-J."/>
        </authorList>
    </citation>
    <scope>NUCLEOTIDE SEQUENCE</scope>
    <source>
        <strain evidence="2">TY</strain>
    </source>
</reference>
<dbReference type="Proteomes" id="UP001055732">
    <property type="component" value="Chromosome"/>
</dbReference>
<proteinExistence type="predicted"/>
<dbReference type="InterPro" id="IPR011579">
    <property type="entry name" value="ATPase_dom"/>
</dbReference>
<dbReference type="AlphaFoldDB" id="A0A9E7MYD2"/>
<evidence type="ECO:0000259" key="1">
    <source>
        <dbReference type="Pfam" id="PF01637"/>
    </source>
</evidence>
<dbReference type="Gene3D" id="1.10.8.60">
    <property type="match status" value="1"/>
</dbReference>
<reference evidence="2" key="1">
    <citation type="journal article" date="1998" name="Int. J. Syst. Bacteriol. 48 Pt">
        <title>Thermococcus guaymasensis sp. nov. and Thermococcus aggregans sp. nov., two novel thermophilic archaea isolated from the Guaymas Basin hydrothermal vent site.</title>
        <authorList>
            <person name="Canganella F."/>
            <person name="Jones W.J."/>
            <person name="Gambacorta A."/>
            <person name="Antranikian G."/>
        </authorList>
    </citation>
    <scope>NUCLEOTIDE SEQUENCE</scope>
    <source>
        <strain evidence="2">TY</strain>
    </source>
</reference>
<keyword evidence="3" id="KW-1185">Reference proteome</keyword>
<evidence type="ECO:0000313" key="2">
    <source>
        <dbReference type="EMBL" id="USS41044.1"/>
    </source>
</evidence>
<keyword evidence="2" id="KW-0067">ATP-binding</keyword>
<name>A0A9E7MYD2_THEAG</name>
<protein>
    <submittedName>
        <fullName evidence="2">ATP-binding protein</fullName>
    </submittedName>
</protein>
<dbReference type="GO" id="GO:0005524">
    <property type="term" value="F:ATP binding"/>
    <property type="evidence" value="ECO:0007669"/>
    <property type="project" value="UniProtKB-KW"/>
</dbReference>
<accession>A0A9E7MYD2</accession>
<organism evidence="2 3">
    <name type="scientific">Thermococcus aggregans</name>
    <dbReference type="NCBI Taxonomy" id="110163"/>
    <lineage>
        <taxon>Archaea</taxon>
        <taxon>Methanobacteriati</taxon>
        <taxon>Methanobacteriota</taxon>
        <taxon>Thermococci</taxon>
        <taxon>Thermococcales</taxon>
        <taxon>Thermococcaceae</taxon>
        <taxon>Thermococcus</taxon>
    </lineage>
</organism>
<gene>
    <name evidence="2" type="ORF">NF865_02165</name>
</gene>
<dbReference type="InterPro" id="IPR027417">
    <property type="entry name" value="P-loop_NTPase"/>
</dbReference>
<dbReference type="Gene3D" id="3.40.50.300">
    <property type="entry name" value="P-loop containing nucleotide triphosphate hydrolases"/>
    <property type="match status" value="1"/>
</dbReference>
<evidence type="ECO:0000313" key="3">
    <source>
        <dbReference type="Proteomes" id="UP001055732"/>
    </source>
</evidence>
<dbReference type="KEGG" id="tagg:NF865_02165"/>
<dbReference type="PANTHER" id="PTHR34301:SF8">
    <property type="entry name" value="ATPASE DOMAIN-CONTAINING PROTEIN"/>
    <property type="match status" value="1"/>
</dbReference>
<dbReference type="EMBL" id="CP099582">
    <property type="protein sequence ID" value="USS41044.1"/>
    <property type="molecule type" value="Genomic_DNA"/>
</dbReference>
<dbReference type="SUPFAM" id="SSF52540">
    <property type="entry name" value="P-loop containing nucleoside triphosphate hydrolases"/>
    <property type="match status" value="1"/>
</dbReference>
<keyword evidence="2" id="KW-0547">Nucleotide-binding</keyword>